<dbReference type="PANTHER" id="PTHR38693">
    <property type="entry name" value="UBIQUINONE BIOSYNTHESIS PROTEIN UBIJ"/>
    <property type="match status" value="1"/>
</dbReference>
<dbReference type="AlphaFoldDB" id="A0A2G8SWD2"/>
<organism evidence="3 4">
    <name type="scientific">Massilia psychrophila</name>
    <dbReference type="NCBI Taxonomy" id="1603353"/>
    <lineage>
        <taxon>Bacteria</taxon>
        <taxon>Pseudomonadati</taxon>
        <taxon>Pseudomonadota</taxon>
        <taxon>Betaproteobacteria</taxon>
        <taxon>Burkholderiales</taxon>
        <taxon>Oxalobacteraceae</taxon>
        <taxon>Telluria group</taxon>
        <taxon>Massilia</taxon>
    </lineage>
</organism>
<dbReference type="GO" id="GO:0005737">
    <property type="term" value="C:cytoplasm"/>
    <property type="evidence" value="ECO:0007669"/>
    <property type="project" value="UniProtKB-SubCell"/>
</dbReference>
<comment type="similarity">
    <text evidence="1">Belongs to the UbiJ family.</text>
</comment>
<name>A0A2G8SWD2_9BURK</name>
<comment type="subcellular location">
    <subcellularLocation>
        <location evidence="1">Cytoplasm</location>
    </subcellularLocation>
</comment>
<keyword evidence="4" id="KW-1185">Reference proteome</keyword>
<proteinExistence type="inferred from homology"/>
<comment type="function">
    <text evidence="1">Required for ubiquinone (coenzyme Q) biosynthesis. Binds hydrophobic ubiquinone biosynthetic intermediates via its SCP2 domain and is essential for the stability of the Ubi complex. May constitute a docking platform where Ubi enzymes assemble and access their SCP2-bound polyprenyl substrates.</text>
</comment>
<keyword evidence="1" id="KW-0831">Ubiquinone biosynthesis</keyword>
<protein>
    <recommendedName>
        <fullName evidence="1">Ubiquinone biosynthesis accessory factor UbiJ</fullName>
    </recommendedName>
</protein>
<comment type="pathway">
    <text evidence="1">Cofactor biosynthesis; ubiquinone biosynthesis.</text>
</comment>
<dbReference type="Proteomes" id="UP000228593">
    <property type="component" value="Unassembled WGS sequence"/>
</dbReference>
<gene>
    <name evidence="1" type="primary">ubiJ</name>
    <name evidence="3" type="ORF">CR103_19985</name>
</gene>
<evidence type="ECO:0000256" key="1">
    <source>
        <dbReference type="HAMAP-Rule" id="MF_02215"/>
    </source>
</evidence>
<evidence type="ECO:0000313" key="4">
    <source>
        <dbReference type="Proteomes" id="UP000228593"/>
    </source>
</evidence>
<dbReference type="EMBL" id="PDOB01000049">
    <property type="protein sequence ID" value="PIL38074.1"/>
    <property type="molecule type" value="Genomic_DNA"/>
</dbReference>
<dbReference type="UniPathway" id="UPA00232"/>
<evidence type="ECO:0000313" key="3">
    <source>
        <dbReference type="EMBL" id="PIL38074.1"/>
    </source>
</evidence>
<keyword evidence="1" id="KW-0963">Cytoplasm</keyword>
<accession>A0A2G8SWD2</accession>
<dbReference type="HAMAP" id="MF_02215">
    <property type="entry name" value="UbiJ"/>
    <property type="match status" value="1"/>
</dbReference>
<dbReference type="InterPro" id="IPR038989">
    <property type="entry name" value="UbiJ"/>
</dbReference>
<sequence length="226" mass="24579">MPSPSMPNNRLAVPAVAAINHLLAQEAWARDVLVLHAGKVAFIDAGSPVLAVRMQVTRDGMLAAAEPGQPANVTIRMKLSDLPLIAQNRDRAFSYVTIEGDAEFANTISQLSKTLRWEAEHDLEKLTGPIVARRIVEGARDVAEQARSTQRKLSENLVEYFLDEQPVLVRPAMLEALTSDVCRLRDDVERAAKRIARLEQGLLARGAGVKTAPAQAGNNPGNPVDH</sequence>
<dbReference type="PANTHER" id="PTHR38693:SF1">
    <property type="entry name" value="UBIQUINONE BIOSYNTHESIS ACCESSORY FACTOR UBIJ"/>
    <property type="match status" value="1"/>
</dbReference>
<feature type="domain" description="SCP2" evidence="2">
    <location>
        <begin position="19"/>
        <end position="111"/>
    </location>
</feature>
<comment type="caution">
    <text evidence="3">The sequence shown here is derived from an EMBL/GenBank/DDBJ whole genome shotgun (WGS) entry which is preliminary data.</text>
</comment>
<reference evidence="3 4" key="1">
    <citation type="submission" date="2017-10" db="EMBL/GenBank/DDBJ databases">
        <title>Massilia psychrophilum sp. nov., a novel purple-pigmented bacterium isolated from Tianshan glacier, Xinjiang Municipality, China.</title>
        <authorList>
            <person name="Wang H."/>
        </authorList>
    </citation>
    <scope>NUCLEOTIDE SEQUENCE [LARGE SCALE GENOMIC DNA]</scope>
    <source>
        <strain evidence="3 4">JCM 30813</strain>
    </source>
</reference>
<dbReference type="OrthoDB" id="8525483at2"/>
<evidence type="ECO:0000259" key="2">
    <source>
        <dbReference type="Pfam" id="PF02036"/>
    </source>
</evidence>
<dbReference type="InterPro" id="IPR003033">
    <property type="entry name" value="SCP2_sterol-bd_dom"/>
</dbReference>
<dbReference type="Pfam" id="PF02036">
    <property type="entry name" value="SCP2"/>
    <property type="match status" value="1"/>
</dbReference>
<dbReference type="GO" id="GO:0006744">
    <property type="term" value="P:ubiquinone biosynthetic process"/>
    <property type="evidence" value="ECO:0007669"/>
    <property type="project" value="UniProtKB-UniRule"/>
</dbReference>